<dbReference type="EMBL" id="JAPFFL010000013">
    <property type="protein sequence ID" value="KAJ6684362.1"/>
    <property type="molecule type" value="Genomic_DNA"/>
</dbReference>
<name>A0A9Q0SNY6_SALVM</name>
<feature type="domain" description="Phosphomannose isomerase type I catalytic" evidence="9">
    <location>
        <begin position="1"/>
        <end position="52"/>
    </location>
</feature>
<dbReference type="OrthoDB" id="6605218at2759"/>
<dbReference type="InterPro" id="IPR001250">
    <property type="entry name" value="Man6P_Isoase-1"/>
</dbReference>
<comment type="caution">
    <text evidence="11">The sequence shown here is derived from an EMBL/GenBank/DDBJ whole genome shotgun (WGS) entry which is preliminary data.</text>
</comment>
<evidence type="ECO:0000256" key="4">
    <source>
        <dbReference type="ARBA" id="ARBA00010772"/>
    </source>
</evidence>
<evidence type="ECO:0000256" key="5">
    <source>
        <dbReference type="ARBA" id="ARBA00011956"/>
    </source>
</evidence>
<dbReference type="EC" id="5.3.1.8" evidence="5"/>
<dbReference type="InterPro" id="IPR011051">
    <property type="entry name" value="RmlC_Cupin_sf"/>
</dbReference>
<dbReference type="InterPro" id="IPR014710">
    <property type="entry name" value="RmlC-like_jellyroll"/>
</dbReference>
<dbReference type="FunFam" id="1.10.441.10:FF:000001">
    <property type="entry name" value="Mannose-6-phosphate isomerase"/>
    <property type="match status" value="1"/>
</dbReference>
<evidence type="ECO:0000259" key="10">
    <source>
        <dbReference type="Pfam" id="PF20512"/>
    </source>
</evidence>
<dbReference type="GO" id="GO:0005975">
    <property type="term" value="P:carbohydrate metabolic process"/>
    <property type="evidence" value="ECO:0007669"/>
    <property type="project" value="InterPro"/>
</dbReference>
<keyword evidence="7" id="KW-0862">Zinc</keyword>
<comment type="similarity">
    <text evidence="4">Belongs to the mannose-6-phosphate isomerase type 1 family.</text>
</comment>
<evidence type="ECO:0000256" key="8">
    <source>
        <dbReference type="ARBA" id="ARBA00023235"/>
    </source>
</evidence>
<dbReference type="SUPFAM" id="SSF51182">
    <property type="entry name" value="RmlC-like cupins"/>
    <property type="match status" value="1"/>
</dbReference>
<keyword evidence="6" id="KW-0479">Metal-binding</keyword>
<evidence type="ECO:0000256" key="6">
    <source>
        <dbReference type="ARBA" id="ARBA00022723"/>
    </source>
</evidence>
<dbReference type="PANTHER" id="PTHR10309:SF0">
    <property type="entry name" value="MANNOSE-6-PHOSPHATE ISOMERASE"/>
    <property type="match status" value="1"/>
</dbReference>
<feature type="non-terminal residue" evidence="11">
    <location>
        <position position="1"/>
    </location>
</feature>
<dbReference type="InterPro" id="IPR046457">
    <property type="entry name" value="PMI_typeI_cat"/>
</dbReference>
<dbReference type="Proteomes" id="UP001151529">
    <property type="component" value="Chromosome 17"/>
</dbReference>
<evidence type="ECO:0000313" key="12">
    <source>
        <dbReference type="Proteomes" id="UP001151529"/>
    </source>
</evidence>
<keyword evidence="8 11" id="KW-0413">Isomerase</keyword>
<dbReference type="GO" id="GO:0009298">
    <property type="term" value="P:GDP-mannose biosynthetic process"/>
    <property type="evidence" value="ECO:0007669"/>
    <property type="project" value="InterPro"/>
</dbReference>
<evidence type="ECO:0000259" key="9">
    <source>
        <dbReference type="Pfam" id="PF20511"/>
    </source>
</evidence>
<evidence type="ECO:0000256" key="7">
    <source>
        <dbReference type="ARBA" id="ARBA00022833"/>
    </source>
</evidence>
<dbReference type="NCBIfam" id="TIGR00218">
    <property type="entry name" value="manA"/>
    <property type="match status" value="1"/>
</dbReference>
<dbReference type="Pfam" id="PF20511">
    <property type="entry name" value="PMI_typeI_cat"/>
    <property type="match status" value="1"/>
</dbReference>
<evidence type="ECO:0000313" key="11">
    <source>
        <dbReference type="EMBL" id="KAJ6684362.1"/>
    </source>
</evidence>
<comment type="catalytic activity">
    <reaction evidence="1">
        <text>D-mannose 6-phosphate = D-fructose 6-phosphate</text>
        <dbReference type="Rhea" id="RHEA:12356"/>
        <dbReference type="ChEBI" id="CHEBI:58735"/>
        <dbReference type="ChEBI" id="CHEBI:61527"/>
        <dbReference type="EC" id="5.3.1.8"/>
    </reaction>
</comment>
<dbReference type="PROSITE" id="PS00965">
    <property type="entry name" value="PMI_I_1"/>
    <property type="match status" value="1"/>
</dbReference>
<reference evidence="11" key="1">
    <citation type="submission" date="2022-11" db="EMBL/GenBank/DDBJ databases">
        <authorList>
            <person name="Hyden B.L."/>
            <person name="Feng K."/>
            <person name="Yates T."/>
            <person name="Jawdy S."/>
            <person name="Smart L.B."/>
            <person name="Muchero W."/>
        </authorList>
    </citation>
    <scope>NUCLEOTIDE SEQUENCE</scope>
    <source>
        <tissue evidence="11">Shoot tip</tissue>
    </source>
</reference>
<dbReference type="GO" id="GO:0005829">
    <property type="term" value="C:cytosol"/>
    <property type="evidence" value="ECO:0007669"/>
    <property type="project" value="TreeGrafter"/>
</dbReference>
<gene>
    <name evidence="11" type="ORF">OIU85_007998</name>
</gene>
<organism evidence="11 12">
    <name type="scientific">Salix viminalis</name>
    <name type="common">Common osier</name>
    <name type="synonym">Basket willow</name>
    <dbReference type="NCBI Taxonomy" id="40686"/>
    <lineage>
        <taxon>Eukaryota</taxon>
        <taxon>Viridiplantae</taxon>
        <taxon>Streptophyta</taxon>
        <taxon>Embryophyta</taxon>
        <taxon>Tracheophyta</taxon>
        <taxon>Spermatophyta</taxon>
        <taxon>Magnoliopsida</taxon>
        <taxon>eudicotyledons</taxon>
        <taxon>Gunneridae</taxon>
        <taxon>Pentapetalae</taxon>
        <taxon>rosids</taxon>
        <taxon>fabids</taxon>
        <taxon>Malpighiales</taxon>
        <taxon>Salicaceae</taxon>
        <taxon>Saliceae</taxon>
        <taxon>Salix</taxon>
    </lineage>
</organism>
<evidence type="ECO:0000256" key="2">
    <source>
        <dbReference type="ARBA" id="ARBA00001947"/>
    </source>
</evidence>
<keyword evidence="12" id="KW-1185">Reference proteome</keyword>
<protein>
    <recommendedName>
        <fullName evidence="5">mannose-6-phosphate isomerase</fullName>
        <ecNumber evidence="5">5.3.1.8</ecNumber>
    </recommendedName>
</protein>
<comment type="cofactor">
    <cofactor evidence="2">
        <name>Zn(2+)</name>
        <dbReference type="ChEBI" id="CHEBI:29105"/>
    </cofactor>
</comment>
<dbReference type="CDD" id="cd07011">
    <property type="entry name" value="cupin_PMI_type_I_N"/>
    <property type="match status" value="1"/>
</dbReference>
<dbReference type="PANTHER" id="PTHR10309">
    <property type="entry name" value="MANNOSE-6-PHOSPHATE ISOMERASE"/>
    <property type="match status" value="1"/>
</dbReference>
<comment type="pathway">
    <text evidence="3">Nucleotide-sugar biosynthesis; GDP-alpha-D-mannose biosynthesis; alpha-D-mannose 1-phosphate from D-fructose 6-phosphate: step 1/2.</text>
</comment>
<dbReference type="InterPro" id="IPR016305">
    <property type="entry name" value="Mannose-6-P_Isomerase"/>
</dbReference>
<evidence type="ECO:0000256" key="1">
    <source>
        <dbReference type="ARBA" id="ARBA00000757"/>
    </source>
</evidence>
<reference evidence="11" key="2">
    <citation type="journal article" date="2023" name="Int. J. Mol. Sci.">
        <title>De Novo Assembly and Annotation of 11 Diverse Shrub Willow (Salix) Genomes Reveals Novel Gene Organization in Sex-Linked Regions.</title>
        <authorList>
            <person name="Hyden B."/>
            <person name="Feng K."/>
            <person name="Yates T.B."/>
            <person name="Jawdy S."/>
            <person name="Cereghino C."/>
            <person name="Smart L.B."/>
            <person name="Muchero W."/>
        </authorList>
    </citation>
    <scope>NUCLEOTIDE SEQUENCE [LARGE SCALE GENOMIC DNA]</scope>
    <source>
        <tissue evidence="11">Shoot tip</tissue>
    </source>
</reference>
<proteinExistence type="inferred from homology"/>
<dbReference type="PROSITE" id="PS00966">
    <property type="entry name" value="PMI_I_2"/>
    <property type="match status" value="1"/>
</dbReference>
<sequence length="308" mass="34000">VLSVAKALSIQAHPDKELAKVLNKLHPNLYKDDNHKPEMALAVTEFEALCSFISLEELKSVLRDVPEIIELVGSAEVNKLLQINEHGHEEKVKSGLKSAFTQLMSASKEMTAEVISNLKGRLYTESKIRQLTGKEQLVLQLEKQYPADIGVVSAFFLNYVKLNPGEALYIGANEPHAYLYGECIECMATSDNVVRAGLTPKNLDIQALCSMLTYKQLTLLHREEALPLTTLSVLEPGPSFSSGNSRLTSQWKGFPEILKGFPLSPYITRYLPPFDEFEVDRCILPRGAATVFPAIPGPSIFLLTAGEG</sequence>
<feature type="domain" description="Phosphomannose isomerase type I helical insertion" evidence="10">
    <location>
        <begin position="71"/>
        <end position="157"/>
    </location>
</feature>
<dbReference type="PRINTS" id="PR00714">
    <property type="entry name" value="MAN6PISMRASE"/>
</dbReference>
<dbReference type="Pfam" id="PF20512">
    <property type="entry name" value="PMI_typeI_hel"/>
    <property type="match status" value="1"/>
</dbReference>
<evidence type="ECO:0000256" key="3">
    <source>
        <dbReference type="ARBA" id="ARBA00004666"/>
    </source>
</evidence>
<dbReference type="Gene3D" id="2.60.120.10">
    <property type="entry name" value="Jelly Rolls"/>
    <property type="match status" value="2"/>
</dbReference>
<accession>A0A9Q0SNY6</accession>
<dbReference type="Gene3D" id="1.10.441.10">
    <property type="entry name" value="Phosphomannose Isomerase, domain 2"/>
    <property type="match status" value="1"/>
</dbReference>
<dbReference type="InterPro" id="IPR018050">
    <property type="entry name" value="Pmannose_isomerase-type1_CS"/>
</dbReference>
<dbReference type="GO" id="GO:0008270">
    <property type="term" value="F:zinc ion binding"/>
    <property type="evidence" value="ECO:0007669"/>
    <property type="project" value="InterPro"/>
</dbReference>
<dbReference type="InterPro" id="IPR046458">
    <property type="entry name" value="PMI_typeI_hel"/>
</dbReference>
<dbReference type="GO" id="GO:0004476">
    <property type="term" value="F:mannose-6-phosphate isomerase activity"/>
    <property type="evidence" value="ECO:0007669"/>
    <property type="project" value="UniProtKB-EC"/>
</dbReference>
<dbReference type="AlphaFoldDB" id="A0A9Q0SNY6"/>